<reference evidence="4" key="1">
    <citation type="journal article" date="2010" name="Nat. Biotechnol.">
        <title>Draft genome sequence of the oilseed species Ricinus communis.</title>
        <authorList>
            <person name="Chan A.P."/>
            <person name="Crabtree J."/>
            <person name="Zhao Q."/>
            <person name="Lorenzi H."/>
            <person name="Orvis J."/>
            <person name="Puiu D."/>
            <person name="Melake-Berhan A."/>
            <person name="Jones K.M."/>
            <person name="Redman J."/>
            <person name="Chen G."/>
            <person name="Cahoon E.B."/>
            <person name="Gedil M."/>
            <person name="Stanke M."/>
            <person name="Haas B.J."/>
            <person name="Wortman J.R."/>
            <person name="Fraser-Liggett C.M."/>
            <person name="Ravel J."/>
            <person name="Rabinowicz P.D."/>
        </authorList>
    </citation>
    <scope>NUCLEOTIDE SEQUENCE [LARGE SCALE GENOMIC DNA]</scope>
    <source>
        <strain evidence="4">cv. Hale</strain>
    </source>
</reference>
<dbReference type="Pfam" id="PF00106">
    <property type="entry name" value="adh_short"/>
    <property type="match status" value="1"/>
</dbReference>
<dbReference type="EMBL" id="EQ978815">
    <property type="protein sequence ID" value="EEF25824.1"/>
    <property type="molecule type" value="Genomic_DNA"/>
</dbReference>
<sequence length="207" mass="22070">MRVNVNGGWNVAHAVWPHMQAQGYGRIIMTSSGAGYFGRRKDQAYSVAKSALMGLTKVLATEGDSLGIKVNAIGPISFTDNAKKQGIPMVMEKFAPPILVTNLVALLAHDECPINGEMFHCGGGFVSRVFIGETNGIAYPLGTMTPETVQSDLPRIMNMDNYLVPPSSDASGTHLSKAIGSVNPEFAAAFEAAVSRRAQSDKPSKEN</sequence>
<evidence type="ECO:0000256" key="2">
    <source>
        <dbReference type="ARBA" id="ARBA00023002"/>
    </source>
</evidence>
<dbReference type="InterPro" id="IPR051687">
    <property type="entry name" value="Peroxisomal_Beta-Oxidation"/>
</dbReference>
<name>B9TE89_RICCO</name>
<evidence type="ECO:0000313" key="3">
    <source>
        <dbReference type="EMBL" id="EEF25824.1"/>
    </source>
</evidence>
<dbReference type="Proteomes" id="UP000008311">
    <property type="component" value="Unassembled WGS sequence"/>
</dbReference>
<keyword evidence="3" id="KW-0456">Lyase</keyword>
<comment type="similarity">
    <text evidence="1">Belongs to the short-chain dehydrogenases/reductases (SDR) family.</text>
</comment>
<dbReference type="GO" id="GO:0033989">
    <property type="term" value="F:3alpha,7alpha,12alpha-trihydroxy-5beta-cholest-24-enoyl-CoA hydratase activity"/>
    <property type="evidence" value="ECO:0007669"/>
    <property type="project" value="UniProtKB-EC"/>
</dbReference>
<dbReference type="InterPro" id="IPR002347">
    <property type="entry name" value="SDR_fam"/>
</dbReference>
<dbReference type="PROSITE" id="PS00061">
    <property type="entry name" value="ADH_SHORT"/>
    <property type="match status" value="1"/>
</dbReference>
<dbReference type="EC" id="4.2.1.107" evidence="3"/>
<dbReference type="SUPFAM" id="SSF51735">
    <property type="entry name" value="NAD(P)-binding Rossmann-fold domains"/>
    <property type="match status" value="1"/>
</dbReference>
<dbReference type="InterPro" id="IPR020904">
    <property type="entry name" value="Sc_DH/Rdtase_CS"/>
</dbReference>
<accession>B9TE89</accession>
<evidence type="ECO:0000256" key="1">
    <source>
        <dbReference type="ARBA" id="ARBA00006484"/>
    </source>
</evidence>
<protein>
    <submittedName>
        <fullName evidence="3">Estradiol 17 beta-dehydrogenase, putative</fullName>
        <ecNumber evidence="3">4.2.1.107</ecNumber>
    </submittedName>
</protein>
<dbReference type="GO" id="GO:0016491">
    <property type="term" value="F:oxidoreductase activity"/>
    <property type="evidence" value="ECO:0007669"/>
    <property type="project" value="UniProtKB-KW"/>
</dbReference>
<dbReference type="Gene3D" id="3.40.50.720">
    <property type="entry name" value="NAD(P)-binding Rossmann-like Domain"/>
    <property type="match status" value="2"/>
</dbReference>
<dbReference type="AlphaFoldDB" id="B9TE89"/>
<organism evidence="3 4">
    <name type="scientific">Ricinus communis</name>
    <name type="common">Castor bean</name>
    <dbReference type="NCBI Taxonomy" id="3988"/>
    <lineage>
        <taxon>Eukaryota</taxon>
        <taxon>Viridiplantae</taxon>
        <taxon>Streptophyta</taxon>
        <taxon>Embryophyta</taxon>
        <taxon>Tracheophyta</taxon>
        <taxon>Spermatophyta</taxon>
        <taxon>Magnoliopsida</taxon>
        <taxon>eudicotyledons</taxon>
        <taxon>Gunneridae</taxon>
        <taxon>Pentapetalae</taxon>
        <taxon>rosids</taxon>
        <taxon>fabids</taxon>
        <taxon>Malpighiales</taxon>
        <taxon>Euphorbiaceae</taxon>
        <taxon>Acalyphoideae</taxon>
        <taxon>Acalypheae</taxon>
        <taxon>Ricinus</taxon>
    </lineage>
</organism>
<evidence type="ECO:0000313" key="4">
    <source>
        <dbReference type="Proteomes" id="UP000008311"/>
    </source>
</evidence>
<dbReference type="PANTHER" id="PTHR45024:SF2">
    <property type="entry name" value="SCP2 DOMAIN-CONTAINING PROTEIN"/>
    <property type="match status" value="1"/>
</dbReference>
<gene>
    <name evidence="3" type="ORF">RCOM_1845750</name>
</gene>
<proteinExistence type="inferred from homology"/>
<dbReference type="InterPro" id="IPR036291">
    <property type="entry name" value="NAD(P)-bd_dom_sf"/>
</dbReference>
<dbReference type="PANTHER" id="PTHR45024">
    <property type="entry name" value="DEHYDROGENASES, SHORT CHAIN"/>
    <property type="match status" value="1"/>
</dbReference>
<dbReference type="InParanoid" id="B9TE89"/>
<keyword evidence="2" id="KW-0560">Oxidoreductase</keyword>
<dbReference type="PRINTS" id="PR00081">
    <property type="entry name" value="GDHRDH"/>
</dbReference>
<keyword evidence="4" id="KW-1185">Reference proteome</keyword>